<dbReference type="Proteomes" id="UP000306229">
    <property type="component" value="Chromosome"/>
</dbReference>
<dbReference type="AlphaFoldDB" id="A0A5B7TQ69"/>
<dbReference type="RefSeq" id="WP_138949964.1">
    <property type="nucleotide sequence ID" value="NZ_CP040749.1"/>
</dbReference>
<dbReference type="KEGG" id="fbe:FF125_11870"/>
<accession>A0A5B7TQ69</accession>
<evidence type="ECO:0000313" key="3">
    <source>
        <dbReference type="Proteomes" id="UP000306229"/>
    </source>
</evidence>
<name>A0A5B7TQ69_9FLAO</name>
<dbReference type="PANTHER" id="PTHR28208">
    <property type="entry name" value="PHOSPHATIDATE PHOSPHATASE APP1"/>
    <property type="match status" value="1"/>
</dbReference>
<dbReference type="PANTHER" id="PTHR28208:SF3">
    <property type="entry name" value="PHOSPHATIDATE PHOSPHATASE APP1"/>
    <property type="match status" value="1"/>
</dbReference>
<protein>
    <submittedName>
        <fullName evidence="2">DUF2183 domain-containing protein</fullName>
    </submittedName>
</protein>
<dbReference type="InterPro" id="IPR019236">
    <property type="entry name" value="APP1_cat"/>
</dbReference>
<dbReference type="GO" id="GO:0008195">
    <property type="term" value="F:phosphatidate phosphatase activity"/>
    <property type="evidence" value="ECO:0007669"/>
    <property type="project" value="InterPro"/>
</dbReference>
<evidence type="ECO:0000259" key="1">
    <source>
        <dbReference type="Pfam" id="PF09949"/>
    </source>
</evidence>
<gene>
    <name evidence="2" type="ORF">FF125_11870</name>
</gene>
<proteinExistence type="predicted"/>
<dbReference type="OrthoDB" id="9789875at2"/>
<dbReference type="EMBL" id="CP040749">
    <property type="protein sequence ID" value="QCX39099.1"/>
    <property type="molecule type" value="Genomic_DNA"/>
</dbReference>
<feature type="domain" description="Phosphatidate phosphatase APP1 catalytic" evidence="1">
    <location>
        <begin position="136"/>
        <end position="291"/>
    </location>
</feature>
<organism evidence="2 3">
    <name type="scientific">Aureibaculum algae</name>
    <dbReference type="NCBI Taxonomy" id="2584122"/>
    <lineage>
        <taxon>Bacteria</taxon>
        <taxon>Pseudomonadati</taxon>
        <taxon>Bacteroidota</taxon>
        <taxon>Flavobacteriia</taxon>
        <taxon>Flavobacteriales</taxon>
        <taxon>Flavobacteriaceae</taxon>
        <taxon>Aureibaculum</taxon>
    </lineage>
</organism>
<keyword evidence="3" id="KW-1185">Reference proteome</keyword>
<sequence length="335" mass="38483">MFNYISQLIDDPDPIIIIPFGGFANDKKIYAQARVLEDEGIDTTIDNSFSKNIVRSFKRFETDEKANVSVKVTWQNKEFVLVSDREGYIYLNTNHGLDLKHKKTIWIPITYALKEDSKTLFTITDSIMKPASNAEFGVISDVDETILDTGLYSFLKWRVIINTIVKSSDQRLPIEGSQELCSQLYGGRTGYNENPFFYLSNSPWNLYDYLQAFLEKNNFPKGTLLLRDIGLENKRKKSFLEGNKFLKIKHILETYPSMPFILIGDAHDLDSEIYLEIAKQFPDRILCIYIRSIAKTKKLKKVVQLIKNSAHVEILLAENTAQIIKHAKSKGYIVS</sequence>
<reference evidence="2 3" key="1">
    <citation type="submission" date="2019-05" db="EMBL/GenBank/DDBJ databases">
        <title>Algicella ahnfeltiae gen. nov., sp. nov., a novel marine bacterium of the family Flavobacteriaceae isolated from a red alga.</title>
        <authorList>
            <person name="Nedashkovskaya O.I."/>
            <person name="Kukhlevskiy A.D."/>
            <person name="Kim S.-G."/>
            <person name="Zhukova N.V."/>
            <person name="Mikhailov V.V."/>
        </authorList>
    </citation>
    <scope>NUCLEOTIDE SEQUENCE [LARGE SCALE GENOMIC DNA]</scope>
    <source>
        <strain evidence="2 3">10Alg115</strain>
    </source>
</reference>
<dbReference type="InterPro" id="IPR052935">
    <property type="entry name" value="Mg2+_PAP"/>
</dbReference>
<evidence type="ECO:0000313" key="2">
    <source>
        <dbReference type="EMBL" id="QCX39099.1"/>
    </source>
</evidence>
<dbReference type="Pfam" id="PF09949">
    <property type="entry name" value="APP1_cat"/>
    <property type="match status" value="1"/>
</dbReference>